<proteinExistence type="predicted"/>
<dbReference type="RefSeq" id="WP_043346068.1">
    <property type="nucleotide sequence ID" value="NZ_CP003811.1"/>
</dbReference>
<keyword evidence="4" id="KW-1185">Reference proteome</keyword>
<evidence type="ECO:0000256" key="1">
    <source>
        <dbReference type="SAM" id="MobiDB-lite"/>
    </source>
</evidence>
<dbReference type="InterPro" id="IPR011008">
    <property type="entry name" value="Dimeric_a/b-barrel"/>
</dbReference>
<dbReference type="Pfam" id="PF07045">
    <property type="entry name" value="DUF1330"/>
    <property type="match status" value="1"/>
</dbReference>
<feature type="compositionally biased region" description="Low complexity" evidence="1">
    <location>
        <begin position="100"/>
        <end position="114"/>
    </location>
</feature>
<evidence type="ECO:0000259" key="2">
    <source>
        <dbReference type="Pfam" id="PF07045"/>
    </source>
</evidence>
<feature type="region of interest" description="Disordered" evidence="1">
    <location>
        <begin position="95"/>
        <end position="114"/>
    </location>
</feature>
<dbReference type="Gene3D" id="3.30.70.100">
    <property type="match status" value="1"/>
</dbReference>
<dbReference type="PANTHER" id="PTHR41521:SF4">
    <property type="entry name" value="BLR0684 PROTEIN"/>
    <property type="match status" value="1"/>
</dbReference>
<organism evidence="3 4">
    <name type="scientific">Methylobacterium oryzae CBMB20</name>
    <dbReference type="NCBI Taxonomy" id="693986"/>
    <lineage>
        <taxon>Bacteria</taxon>
        <taxon>Pseudomonadati</taxon>
        <taxon>Pseudomonadota</taxon>
        <taxon>Alphaproteobacteria</taxon>
        <taxon>Hyphomicrobiales</taxon>
        <taxon>Methylobacteriaceae</taxon>
        <taxon>Methylobacterium</taxon>
    </lineage>
</organism>
<protein>
    <submittedName>
        <fullName evidence="3">Protein of unassigned function</fullName>
    </submittedName>
</protein>
<evidence type="ECO:0000313" key="3">
    <source>
        <dbReference type="EMBL" id="AIQ89912.1"/>
    </source>
</evidence>
<sequence length="114" mass="12080">MTKGYWIARVDVRDAEAYKAYVAANGAAFAKFGGRFLVRGGAHEAVMGPARSRNVVIEFPSYADALACWNSDLYQAAKAKQRGGVEAEILVIEGYDGPQPSASEPAPEAGPASE</sequence>
<dbReference type="InterPro" id="IPR010753">
    <property type="entry name" value="DUF1330"/>
</dbReference>
<name>A0A089NRB3_9HYPH</name>
<reference evidence="3 4" key="1">
    <citation type="journal article" date="2014" name="PLoS ONE">
        <title>Genome Information of Methylobacterium oryzae, a Plant-Probiotic Methylotroph in the Phyllosphere.</title>
        <authorList>
            <person name="Kwak M.J."/>
            <person name="Jeong H."/>
            <person name="Madhaiyan M."/>
            <person name="Lee Y."/>
            <person name="Sa T.M."/>
            <person name="Oh T.K."/>
            <person name="Kim J.F."/>
        </authorList>
    </citation>
    <scope>NUCLEOTIDE SEQUENCE [LARGE SCALE GENOMIC DNA]</scope>
    <source>
        <strain evidence="3 4">CBMB20</strain>
    </source>
</reference>
<dbReference type="Proteomes" id="UP000029492">
    <property type="component" value="Chromosome"/>
</dbReference>
<evidence type="ECO:0000313" key="4">
    <source>
        <dbReference type="Proteomes" id="UP000029492"/>
    </source>
</evidence>
<dbReference type="AlphaFoldDB" id="A0A089NRB3"/>
<dbReference type="EMBL" id="CP003811">
    <property type="protein sequence ID" value="AIQ89912.1"/>
    <property type="molecule type" value="Genomic_DNA"/>
</dbReference>
<dbReference type="HOGENOM" id="CLU_145407_3_0_5"/>
<feature type="domain" description="DUF1330" evidence="2">
    <location>
        <begin position="3"/>
        <end position="95"/>
    </location>
</feature>
<dbReference type="eggNOG" id="COG5470">
    <property type="taxonomic scope" value="Bacteria"/>
</dbReference>
<dbReference type="STRING" id="693986.MOC_2157"/>
<dbReference type="KEGG" id="mor:MOC_2157"/>
<dbReference type="PANTHER" id="PTHR41521">
    <property type="match status" value="1"/>
</dbReference>
<accession>A0A089NRB3</accession>
<gene>
    <name evidence="3" type="ORF">MOC_2157</name>
</gene>
<dbReference type="SUPFAM" id="SSF54909">
    <property type="entry name" value="Dimeric alpha+beta barrel"/>
    <property type="match status" value="1"/>
</dbReference>